<dbReference type="InterPro" id="IPR016192">
    <property type="entry name" value="APOBEC/CMP_deaminase_Zn-bd"/>
</dbReference>
<comment type="function">
    <text evidence="7">Monofunctional pyrimidine deaminase involved in the riboflavin biosynthesis pathway. Also has a reductase domain that lacks catalytically essential substrate-binding residues.</text>
</comment>
<dbReference type="InterPro" id="IPR002125">
    <property type="entry name" value="CMP_dCMP_dom"/>
</dbReference>
<keyword evidence="5" id="KW-0378">Hydrolase</keyword>
<reference evidence="10" key="2">
    <citation type="submission" date="2008-12" db="EMBL/GenBank/DDBJ databases">
        <title>Improved gene annotation of the rice (Oryza sativa) genomes.</title>
        <authorList>
            <person name="Wang J."/>
            <person name="Li R."/>
            <person name="Fan W."/>
            <person name="Huang Q."/>
            <person name="Zhang J."/>
            <person name="Zhou Y."/>
            <person name="Hu Y."/>
            <person name="Zi S."/>
            <person name="Li J."/>
            <person name="Ni P."/>
            <person name="Zheng H."/>
            <person name="Zhang Y."/>
            <person name="Zhao M."/>
            <person name="Hao Q."/>
            <person name="McDermott J."/>
            <person name="Samudrala R."/>
            <person name="Kristiansen K."/>
            <person name="Wong G.K.-S."/>
        </authorList>
    </citation>
    <scope>NUCLEOTIDE SEQUENCE</scope>
</reference>
<dbReference type="EMBL" id="CM000141">
    <property type="protein sequence ID" value="EEE60597.1"/>
    <property type="molecule type" value="Genomic_DNA"/>
</dbReference>
<evidence type="ECO:0000256" key="7">
    <source>
        <dbReference type="ARBA" id="ARBA00058389"/>
    </source>
</evidence>
<evidence type="ECO:0000256" key="2">
    <source>
        <dbReference type="ARBA" id="ARBA00004882"/>
    </source>
</evidence>
<comment type="cofactor">
    <cofactor evidence="1">
        <name>Zn(2+)</name>
        <dbReference type="ChEBI" id="CHEBI:29105"/>
    </cofactor>
</comment>
<evidence type="ECO:0000256" key="5">
    <source>
        <dbReference type="ARBA" id="ARBA00022801"/>
    </source>
</evidence>
<evidence type="ECO:0000259" key="9">
    <source>
        <dbReference type="PROSITE" id="PS51747"/>
    </source>
</evidence>
<evidence type="ECO:0000313" key="10">
    <source>
        <dbReference type="EMBL" id="EEE60597.1"/>
    </source>
</evidence>
<dbReference type="NCBIfam" id="TIGR00326">
    <property type="entry name" value="eubact_ribD"/>
    <property type="match status" value="1"/>
</dbReference>
<comment type="pathway">
    <text evidence="2">Cofactor biosynthesis; riboflavin biosynthesis; 5-amino-6-(D-ribitylamino)uracil from GTP: step 2/4.</text>
</comment>
<dbReference type="CDD" id="cd01284">
    <property type="entry name" value="Riboflavin_deaminase-reductase"/>
    <property type="match status" value="1"/>
</dbReference>
<accession>B9FE14</accession>
<dbReference type="PANTHER" id="PTHR33116">
    <property type="entry name" value="REVERSE TRANSCRIPTASE ZINC-BINDING DOMAIN-CONTAINING PROTEIN-RELATED-RELATED"/>
    <property type="match status" value="1"/>
</dbReference>
<dbReference type="Gene3D" id="3.40.140.10">
    <property type="entry name" value="Cytidine Deaminase, domain 2"/>
    <property type="match status" value="1"/>
</dbReference>
<dbReference type="Proteomes" id="UP000007752">
    <property type="component" value="Chromosome 4"/>
</dbReference>
<evidence type="ECO:0000256" key="4">
    <source>
        <dbReference type="ARBA" id="ARBA00022723"/>
    </source>
</evidence>
<dbReference type="InterPro" id="IPR004794">
    <property type="entry name" value="Eubact_RibD"/>
</dbReference>
<dbReference type="Pfam" id="PF00383">
    <property type="entry name" value="dCMP_cyt_deam_1"/>
    <property type="match status" value="1"/>
</dbReference>
<dbReference type="PROSITE" id="PS51747">
    <property type="entry name" value="CYT_DCMP_DEAMINASES_2"/>
    <property type="match status" value="1"/>
</dbReference>
<dbReference type="PROSITE" id="PS00903">
    <property type="entry name" value="CYT_DCMP_DEAMINASES_1"/>
    <property type="match status" value="1"/>
</dbReference>
<dbReference type="GO" id="GO:0008835">
    <property type="term" value="F:diaminohydroxyphosphoribosylaminopyrimidine deaminase activity"/>
    <property type="evidence" value="ECO:0007669"/>
    <property type="project" value="UniProtKB-EC"/>
</dbReference>
<keyword evidence="4" id="KW-0479">Metal-binding</keyword>
<dbReference type="FunFam" id="3.40.140.10:FF:000025">
    <property type="entry name" value="Riboflavin biosynthesis protein RibD"/>
    <property type="match status" value="1"/>
</dbReference>
<dbReference type="AlphaFoldDB" id="B9FE14"/>
<proteinExistence type="predicted"/>
<gene>
    <name evidence="10" type="ORF">OsJ_13992</name>
</gene>
<dbReference type="Gene3D" id="3.40.430.10">
    <property type="entry name" value="Dihydrofolate Reductase, subunit A"/>
    <property type="match status" value="1"/>
</dbReference>
<dbReference type="UniPathway" id="UPA00275">
    <property type="reaction ID" value="UER00401"/>
</dbReference>
<evidence type="ECO:0000256" key="1">
    <source>
        <dbReference type="ARBA" id="ARBA00001947"/>
    </source>
</evidence>
<dbReference type="GO" id="GO:0009231">
    <property type="term" value="P:riboflavin biosynthetic process"/>
    <property type="evidence" value="ECO:0007669"/>
    <property type="project" value="UniProtKB-UniPathway"/>
</dbReference>
<dbReference type="InterPro" id="IPR016193">
    <property type="entry name" value="Cytidine_deaminase-like"/>
</dbReference>
<dbReference type="SUPFAM" id="SSF53927">
    <property type="entry name" value="Cytidine deaminase-like"/>
    <property type="match status" value="1"/>
</dbReference>
<feature type="domain" description="CMP/dCMP-type deaminase" evidence="9">
    <location>
        <begin position="2"/>
        <end position="124"/>
    </location>
</feature>
<evidence type="ECO:0000256" key="3">
    <source>
        <dbReference type="ARBA" id="ARBA00012766"/>
    </source>
</evidence>
<sequence length="739" mass="82831">MDDDGVYIRWCVELARKAAGHTSPNPMVGCVVVRGGRVVGEGFHPEAGQPHAEVFALRDARDLAENATAYVSLEPCNHYGRTPPCTEALINAKLKDVVVGMTDPNPIVASKGIERLQSAGIDVRVCMEEEALCRNLNEAYIHCMLTGKAFATLRTTLSVNGVVVNQIGTGADQPGGYYSQLLKEYDGVIISGISVNMTTLPTSHEAGAKQPLYIIIAQGGNSQLNIQFLREECASEAVVLTDSPVTVKPPGVEVLVLDRMSLEFILEILAQRGLCRGEAGTEGCCGAPAYLDSDQSLKGQKLEKRLGTWMGNLSHAGRAIQINACLSSIPSYAMGFYSLPEGVHHKFDSVRGRYYWAGNKINGKYHMVKWEDMAFPKDFGGLGFTETRAMNIALLAKWIFKLESPDQSLCTSLLRNKYLQEGGVFQCRAEEGSQFWKGVLSTRDWVKLGTEWLVGDGRHILFWKDVWVHPCPLKTSFPLLFEICNQQSILVAEIKQAGIEGLSFRRSFGPREMDEWEELRVIIENISTSQTYDTLRWALKDNKTFTTQSLYRVLTFRGMIDTQLQQLWSAPCPLKIKHFIWLGLRDRIQASANLAKKGWSGSVLCLLCGEPETTKHIIFRCPMATFVWCLCRDVLGWDRIPVNFDDFFCLAQLRTVFKHMNVKLALLAAVCWTLWITRNNMVFRDKITYSPLILPFQITSLLMQWRPLFKVAETDELELLTRRLKDCCAELRNARTGVG</sequence>
<dbReference type="InterPro" id="IPR024072">
    <property type="entry name" value="DHFR-like_dom_sf"/>
</dbReference>
<dbReference type="GO" id="GO:0008270">
    <property type="term" value="F:zinc ion binding"/>
    <property type="evidence" value="ECO:0007669"/>
    <property type="project" value="InterPro"/>
</dbReference>
<organism evidence="10">
    <name type="scientific">Oryza sativa subsp. japonica</name>
    <name type="common">Rice</name>
    <dbReference type="NCBI Taxonomy" id="39947"/>
    <lineage>
        <taxon>Eukaryota</taxon>
        <taxon>Viridiplantae</taxon>
        <taxon>Streptophyta</taxon>
        <taxon>Embryophyta</taxon>
        <taxon>Tracheophyta</taxon>
        <taxon>Spermatophyta</taxon>
        <taxon>Magnoliopsida</taxon>
        <taxon>Liliopsida</taxon>
        <taxon>Poales</taxon>
        <taxon>Poaceae</taxon>
        <taxon>BOP clade</taxon>
        <taxon>Oryzoideae</taxon>
        <taxon>Oryzeae</taxon>
        <taxon>Oryzinae</taxon>
        <taxon>Oryza</taxon>
        <taxon>Oryza sativa</taxon>
    </lineage>
</organism>
<evidence type="ECO:0000256" key="6">
    <source>
        <dbReference type="ARBA" id="ARBA00022833"/>
    </source>
</evidence>
<name>B9FE14_ORYSJ</name>
<reference evidence="10" key="1">
    <citation type="journal article" date="2005" name="PLoS Biol.">
        <title>The genomes of Oryza sativa: a history of duplications.</title>
        <authorList>
            <person name="Yu J."/>
            <person name="Wang J."/>
            <person name="Lin W."/>
            <person name="Li S."/>
            <person name="Li H."/>
            <person name="Zhou J."/>
            <person name="Ni P."/>
            <person name="Dong W."/>
            <person name="Hu S."/>
            <person name="Zeng C."/>
            <person name="Zhang J."/>
            <person name="Zhang Y."/>
            <person name="Li R."/>
            <person name="Xu Z."/>
            <person name="Li S."/>
            <person name="Li X."/>
            <person name="Zheng H."/>
            <person name="Cong L."/>
            <person name="Lin L."/>
            <person name="Yin J."/>
            <person name="Geng J."/>
            <person name="Li G."/>
            <person name="Shi J."/>
            <person name="Liu J."/>
            <person name="Lv H."/>
            <person name="Li J."/>
            <person name="Wang J."/>
            <person name="Deng Y."/>
            <person name="Ran L."/>
            <person name="Shi X."/>
            <person name="Wang X."/>
            <person name="Wu Q."/>
            <person name="Li C."/>
            <person name="Ren X."/>
            <person name="Wang J."/>
            <person name="Wang X."/>
            <person name="Li D."/>
            <person name="Liu D."/>
            <person name="Zhang X."/>
            <person name="Ji Z."/>
            <person name="Zhao W."/>
            <person name="Sun Y."/>
            <person name="Zhang Z."/>
            <person name="Bao J."/>
            <person name="Han Y."/>
            <person name="Dong L."/>
            <person name="Ji J."/>
            <person name="Chen P."/>
            <person name="Wu S."/>
            <person name="Liu J."/>
            <person name="Xiao Y."/>
            <person name="Bu D."/>
            <person name="Tan J."/>
            <person name="Yang L."/>
            <person name="Ye C."/>
            <person name="Zhang J."/>
            <person name="Xu J."/>
            <person name="Zhou Y."/>
            <person name="Yu Y."/>
            <person name="Zhang B."/>
            <person name="Zhuang S."/>
            <person name="Wei H."/>
            <person name="Liu B."/>
            <person name="Lei M."/>
            <person name="Yu H."/>
            <person name="Li Y."/>
            <person name="Xu H."/>
            <person name="Wei S."/>
            <person name="He X."/>
            <person name="Fang L."/>
            <person name="Zhang Z."/>
            <person name="Zhang Y."/>
            <person name="Huang X."/>
            <person name="Su Z."/>
            <person name="Tong W."/>
            <person name="Li J."/>
            <person name="Tong Z."/>
            <person name="Li S."/>
            <person name="Ye J."/>
            <person name="Wang L."/>
            <person name="Fang L."/>
            <person name="Lei T."/>
            <person name="Chen C."/>
            <person name="Chen H."/>
            <person name="Xu Z."/>
            <person name="Li H."/>
            <person name="Huang H."/>
            <person name="Zhang F."/>
            <person name="Xu H."/>
            <person name="Li N."/>
            <person name="Zhao C."/>
            <person name="Li S."/>
            <person name="Dong L."/>
            <person name="Huang Y."/>
            <person name="Li L."/>
            <person name="Xi Y."/>
            <person name="Qi Q."/>
            <person name="Li W."/>
            <person name="Zhang B."/>
            <person name="Hu W."/>
            <person name="Zhang Y."/>
            <person name="Tian X."/>
            <person name="Jiao Y."/>
            <person name="Liang X."/>
            <person name="Jin J."/>
            <person name="Gao L."/>
            <person name="Zheng W."/>
            <person name="Hao B."/>
            <person name="Liu S."/>
            <person name="Wang W."/>
            <person name="Yuan L."/>
            <person name="Cao M."/>
            <person name="McDermott J."/>
            <person name="Samudrala R."/>
            <person name="Wang J."/>
            <person name="Wong G.K."/>
            <person name="Yang H."/>
        </authorList>
    </citation>
    <scope>NUCLEOTIDE SEQUENCE [LARGE SCALE GENOMIC DNA]</scope>
</reference>
<dbReference type="InterPro" id="IPR026960">
    <property type="entry name" value="RVT-Znf"/>
</dbReference>
<dbReference type="SUPFAM" id="SSF53597">
    <property type="entry name" value="Dihydrofolate reductase-like"/>
    <property type="match status" value="1"/>
</dbReference>
<dbReference type="EC" id="3.5.4.26" evidence="3"/>
<keyword evidence="6" id="KW-0862">Zinc</keyword>
<dbReference type="PANTHER" id="PTHR33116:SF87">
    <property type="entry name" value="OS01G0158850 PROTEIN"/>
    <property type="match status" value="1"/>
</dbReference>
<dbReference type="Pfam" id="PF13966">
    <property type="entry name" value="zf-RVT"/>
    <property type="match status" value="1"/>
</dbReference>
<evidence type="ECO:0000256" key="8">
    <source>
        <dbReference type="ARBA" id="ARBA00070721"/>
    </source>
</evidence>
<protein>
    <recommendedName>
        <fullName evidence="8">Riboflavin biosynthesis protein PYRD, chloroplastic</fullName>
        <ecNumber evidence="3">3.5.4.26</ecNumber>
    </recommendedName>
</protein>